<proteinExistence type="predicted"/>
<evidence type="ECO:0000256" key="2">
    <source>
        <dbReference type="SAM" id="SignalP"/>
    </source>
</evidence>
<feature type="compositionally biased region" description="Basic residues" evidence="1">
    <location>
        <begin position="228"/>
        <end position="237"/>
    </location>
</feature>
<dbReference type="InterPro" id="IPR042772">
    <property type="entry name" value="SH3TC1/SH3TC2"/>
</dbReference>
<dbReference type="GO" id="GO:0033157">
    <property type="term" value="P:regulation of intracellular protein transport"/>
    <property type="evidence" value="ECO:0007669"/>
    <property type="project" value="TreeGrafter"/>
</dbReference>
<dbReference type="GeneTree" id="ENSGT00530000063812"/>
<feature type="compositionally biased region" description="Basic and acidic residues" evidence="1">
    <location>
        <begin position="214"/>
        <end position="227"/>
    </location>
</feature>
<feature type="chain" id="PRO_5021267248" evidence="2">
    <location>
        <begin position="28"/>
        <end position="247"/>
    </location>
</feature>
<accession>A0A4W5KPA4</accession>
<reference evidence="3" key="2">
    <citation type="submission" date="2025-08" db="UniProtKB">
        <authorList>
            <consortium name="Ensembl"/>
        </authorList>
    </citation>
    <scope>IDENTIFICATION</scope>
</reference>
<evidence type="ECO:0000313" key="4">
    <source>
        <dbReference type="Proteomes" id="UP000314982"/>
    </source>
</evidence>
<evidence type="ECO:0000313" key="3">
    <source>
        <dbReference type="Ensembl" id="ENSHHUP00000012215.1"/>
    </source>
</evidence>
<sequence>MRATVSFCISLRSLWLFLEIWESPVDEEHVQTYLWLGRSFKDRGRSQDARLCYEMGLLTSLQARNLPSQMVVAKVLSRHYADVLLYGQSILYYEHCVSVSRDLKDKRLEGEYLEILSSLYLSLNTEKSSRKSLDYSKQSLRISIDLGKREEESETWLQVGRIYYLIHEDQLADMYLQVSPEREGDERGERKTERERERGHIYYLIHIDEFADRTPHRGRRGGREDKKNRQRREKKGSRLVSLLCAPA</sequence>
<dbReference type="AlphaFoldDB" id="A0A4W5KPA4"/>
<feature type="region of interest" description="Disordered" evidence="1">
    <location>
        <begin position="214"/>
        <end position="237"/>
    </location>
</feature>
<organism evidence="3 4">
    <name type="scientific">Hucho hucho</name>
    <name type="common">huchen</name>
    <dbReference type="NCBI Taxonomy" id="62062"/>
    <lineage>
        <taxon>Eukaryota</taxon>
        <taxon>Metazoa</taxon>
        <taxon>Chordata</taxon>
        <taxon>Craniata</taxon>
        <taxon>Vertebrata</taxon>
        <taxon>Euteleostomi</taxon>
        <taxon>Actinopterygii</taxon>
        <taxon>Neopterygii</taxon>
        <taxon>Teleostei</taxon>
        <taxon>Protacanthopterygii</taxon>
        <taxon>Salmoniformes</taxon>
        <taxon>Salmonidae</taxon>
        <taxon>Salmoninae</taxon>
        <taxon>Hucho</taxon>
    </lineage>
</organism>
<dbReference type="InterPro" id="IPR011990">
    <property type="entry name" value="TPR-like_helical_dom_sf"/>
</dbReference>
<reference evidence="4" key="1">
    <citation type="submission" date="2018-06" db="EMBL/GenBank/DDBJ databases">
        <title>Genome assembly of Danube salmon.</title>
        <authorList>
            <person name="Macqueen D.J."/>
            <person name="Gundappa M.K."/>
        </authorList>
    </citation>
    <scope>NUCLEOTIDE SEQUENCE [LARGE SCALE GENOMIC DNA]</scope>
</reference>
<reference evidence="3" key="3">
    <citation type="submission" date="2025-09" db="UniProtKB">
        <authorList>
            <consortium name="Ensembl"/>
        </authorList>
    </citation>
    <scope>IDENTIFICATION</scope>
</reference>
<name>A0A4W5KPA4_9TELE</name>
<protein>
    <submittedName>
        <fullName evidence="3">Uncharacterized protein</fullName>
    </submittedName>
</protein>
<dbReference type="Ensembl" id="ENSHHUT00000012600.1">
    <property type="protein sequence ID" value="ENSHHUP00000012215.1"/>
    <property type="gene ID" value="ENSHHUG00000007471.1"/>
</dbReference>
<keyword evidence="4" id="KW-1185">Reference proteome</keyword>
<dbReference type="SUPFAM" id="SSF48452">
    <property type="entry name" value="TPR-like"/>
    <property type="match status" value="1"/>
</dbReference>
<keyword evidence="2" id="KW-0732">Signal</keyword>
<dbReference type="PANTHER" id="PTHR22647:SF2">
    <property type="entry name" value="SH3 DOMAIN AND TETRATRICOPEPTIDE REPEAT-CONTAINING PROTEIN 2"/>
    <property type="match status" value="1"/>
</dbReference>
<dbReference type="PANTHER" id="PTHR22647">
    <property type="entry name" value="SH3 DOMAIN AND TETRATRICOPEPTIDE REPEATS CONTAINING PROTEIN"/>
    <property type="match status" value="1"/>
</dbReference>
<dbReference type="Gene3D" id="1.25.40.10">
    <property type="entry name" value="Tetratricopeptide repeat domain"/>
    <property type="match status" value="1"/>
</dbReference>
<dbReference type="Proteomes" id="UP000314982">
    <property type="component" value="Unassembled WGS sequence"/>
</dbReference>
<feature type="signal peptide" evidence="2">
    <location>
        <begin position="1"/>
        <end position="27"/>
    </location>
</feature>
<dbReference type="GO" id="GO:1901184">
    <property type="term" value="P:regulation of ERBB signaling pathway"/>
    <property type="evidence" value="ECO:0007669"/>
    <property type="project" value="TreeGrafter"/>
</dbReference>
<evidence type="ECO:0000256" key="1">
    <source>
        <dbReference type="SAM" id="MobiDB-lite"/>
    </source>
</evidence>